<organism evidence="2 3">
    <name type="scientific">Marinicella litoralis</name>
    <dbReference type="NCBI Taxonomy" id="644220"/>
    <lineage>
        <taxon>Bacteria</taxon>
        <taxon>Pseudomonadati</taxon>
        <taxon>Pseudomonadota</taxon>
        <taxon>Gammaproteobacteria</taxon>
        <taxon>Lysobacterales</taxon>
        <taxon>Marinicellaceae</taxon>
        <taxon>Marinicella</taxon>
    </lineage>
</organism>
<reference evidence="2 3" key="1">
    <citation type="submission" date="2019-03" db="EMBL/GenBank/DDBJ databases">
        <title>Genomic Encyclopedia of Type Strains, Phase IV (KMG-IV): sequencing the most valuable type-strain genomes for metagenomic binning, comparative biology and taxonomic classification.</title>
        <authorList>
            <person name="Goeker M."/>
        </authorList>
    </citation>
    <scope>NUCLEOTIDE SEQUENCE [LARGE SCALE GENOMIC DNA]</scope>
    <source>
        <strain evidence="2 3">DSM 25488</strain>
    </source>
</reference>
<sequence length="359" mass="39671">MSTLNHQAQVKISCRDLNQESDFFIQLGFQLQQVFPADNPRMLVLAAYGLVLRIEKGLPVNDLTVILPNNPSQTLQPLFSPSGVAIQFHTESNSQVDFPAQIEPLLTPFDGDESWVTGRAGMLYRDLIPSRLSGAIIASNIKIVDGGPVPDHVHYHSIQFQLIFCTKGWVKVVYEDQGEPFVLNAGDCVTQPPGIRHQVLEASDGLEVVEIGMPAEHMTTLDHHMQLPTGQNLPSRVYQHGSYGGQQFCYHQQAAVSWQALPESGLLRSETSVLTDSGGVAAVNVLKASAPHNASKWLIQHQNRLHFYYVMAGQASYQQAGQENVVINDRDSFVLPPNQCLELSHFSADFQCIECMILG</sequence>
<dbReference type="SUPFAM" id="SSF51182">
    <property type="entry name" value="RmlC-like cupins"/>
    <property type="match status" value="1"/>
</dbReference>
<dbReference type="InterPro" id="IPR013096">
    <property type="entry name" value="Cupin_2"/>
</dbReference>
<dbReference type="Gene3D" id="2.60.120.10">
    <property type="entry name" value="Jelly Rolls"/>
    <property type="match status" value="2"/>
</dbReference>
<dbReference type="RefSeq" id="WP_099017473.1">
    <property type="nucleotide sequence ID" value="NZ_NIHB01000001.1"/>
</dbReference>
<dbReference type="CDD" id="cd06980">
    <property type="entry name" value="cupin_bxe_c0505"/>
    <property type="match status" value="1"/>
</dbReference>
<dbReference type="OrthoDB" id="4762975at2"/>
<feature type="domain" description="Cupin type-2" evidence="1">
    <location>
        <begin position="152"/>
        <end position="205"/>
    </location>
</feature>
<dbReference type="InterPro" id="IPR014710">
    <property type="entry name" value="RmlC-like_jellyroll"/>
</dbReference>
<accession>A0A4R6XBV5</accession>
<evidence type="ECO:0000313" key="3">
    <source>
        <dbReference type="Proteomes" id="UP000295724"/>
    </source>
</evidence>
<proteinExistence type="predicted"/>
<dbReference type="EMBL" id="SNZB01000009">
    <property type="protein sequence ID" value="TDR14657.1"/>
    <property type="molecule type" value="Genomic_DNA"/>
</dbReference>
<dbReference type="AlphaFoldDB" id="A0A4R6XBV5"/>
<gene>
    <name evidence="2" type="ORF">C8D91_2928</name>
</gene>
<name>A0A4R6XBV5_9GAMM</name>
<comment type="caution">
    <text evidence="2">The sequence shown here is derived from an EMBL/GenBank/DDBJ whole genome shotgun (WGS) entry which is preliminary data.</text>
</comment>
<protein>
    <recommendedName>
        <fullName evidence="1">Cupin type-2 domain-containing protein</fullName>
    </recommendedName>
</protein>
<dbReference type="Pfam" id="PF07883">
    <property type="entry name" value="Cupin_2"/>
    <property type="match status" value="1"/>
</dbReference>
<keyword evidence="3" id="KW-1185">Reference proteome</keyword>
<evidence type="ECO:0000313" key="2">
    <source>
        <dbReference type="EMBL" id="TDR14657.1"/>
    </source>
</evidence>
<evidence type="ECO:0000259" key="1">
    <source>
        <dbReference type="Pfam" id="PF07883"/>
    </source>
</evidence>
<dbReference type="InterPro" id="IPR011051">
    <property type="entry name" value="RmlC_Cupin_sf"/>
</dbReference>
<dbReference type="Proteomes" id="UP000295724">
    <property type="component" value="Unassembled WGS sequence"/>
</dbReference>